<dbReference type="RefSeq" id="XP_020435709.1">
    <property type="nucleotide sequence ID" value="XM_020573637.1"/>
</dbReference>
<dbReference type="GeneID" id="31358181"/>
<reference evidence="2 3" key="1">
    <citation type="journal article" date="2011" name="Genome Res.">
        <title>Phylogeny-wide analysis of social amoeba genomes highlights ancient origins for complex intercellular communication.</title>
        <authorList>
            <person name="Heidel A.J."/>
            <person name="Lawal H.M."/>
            <person name="Felder M."/>
            <person name="Schilde C."/>
            <person name="Helps N.R."/>
            <person name="Tunggal B."/>
            <person name="Rivero F."/>
            <person name="John U."/>
            <person name="Schleicher M."/>
            <person name="Eichinger L."/>
            <person name="Platzer M."/>
            <person name="Noegel A.A."/>
            <person name="Schaap P."/>
            <person name="Gloeckner G."/>
        </authorList>
    </citation>
    <scope>NUCLEOTIDE SEQUENCE [LARGE SCALE GENOMIC DNA]</scope>
    <source>
        <strain evidence="3">ATCC 26659 / Pp 5 / PN500</strain>
    </source>
</reference>
<proteinExistence type="predicted"/>
<organism evidence="2 3">
    <name type="scientific">Heterostelium pallidum (strain ATCC 26659 / Pp 5 / PN500)</name>
    <name type="common">Cellular slime mold</name>
    <name type="synonym">Polysphondylium pallidum</name>
    <dbReference type="NCBI Taxonomy" id="670386"/>
    <lineage>
        <taxon>Eukaryota</taxon>
        <taxon>Amoebozoa</taxon>
        <taxon>Evosea</taxon>
        <taxon>Eumycetozoa</taxon>
        <taxon>Dictyostelia</taxon>
        <taxon>Acytosteliales</taxon>
        <taxon>Acytosteliaceae</taxon>
        <taxon>Heterostelium</taxon>
    </lineage>
</organism>
<sequence length="570" mass="65527">MTVDQYNKEQSINKDNLHYQSNKDNQPPTDDQSIKDNQPIVDDQSIKEPLIDNQPTTDDQSIKDNQPTTYDKDSQSITDDQNKDIQRIVDDKDNQSITDDQNKDNLQVQAIKDNQPIVDDQSGKDNQRTKDYHSNKKNQPTKVKLQKHRYDLAIKIDTLESIKSSGWKLIYSDSVLNEEPDNYISIIGSYQSGKSYILNKLESKAMEEQPLSSISLVKSNLAKDTYFINSPGENGPVPSGCDLVNACLLEKFIGHVVSLWSNNHIVVFNRLTYPDIASLDKMKLDNTVKRLIVLNYHHLYKDSDDFKQQLLSDLSILGAKQLDSLDIHNSFAKIVVLTREDQSDPTVNNEAFSIIRDWVQNGLSPYSRSVRKLSAINDFMSVAQETMKLYFEIQRNKKEVARPLRIVPDLWIWRETVLDYLEKQINIAYRLKLEESTKDGLIVKLANDDDDIEEVVLARAYFGCDMDLGLRYDVSQENNDIKISFETLSQISFECFRKSTILATTNKISQSHSSNYPKYISSLQNREHRRIYGELTMAIRLPEKFHCDKDLPTSKAPQLGLIQIEIKRTK</sequence>
<name>D3B2P4_HETP5</name>
<evidence type="ECO:0000313" key="3">
    <source>
        <dbReference type="Proteomes" id="UP000001396"/>
    </source>
</evidence>
<feature type="compositionally biased region" description="Basic and acidic residues" evidence="1">
    <location>
        <begin position="121"/>
        <end position="134"/>
    </location>
</feature>
<evidence type="ECO:0000256" key="1">
    <source>
        <dbReference type="SAM" id="MobiDB-lite"/>
    </source>
</evidence>
<feature type="compositionally biased region" description="Polar residues" evidence="1">
    <location>
        <begin position="53"/>
        <end position="69"/>
    </location>
</feature>
<evidence type="ECO:0000313" key="2">
    <source>
        <dbReference type="EMBL" id="EFA83592.1"/>
    </source>
</evidence>
<gene>
    <name evidence="2" type="ORF">PPL_02658</name>
</gene>
<dbReference type="PANTHER" id="PTHR34726:SF3">
    <property type="entry name" value="GUANYLATE-BINDING PROTEIN N-TERMINAL DOMAIN-CONTAINING PROTEIN-RELATED"/>
    <property type="match status" value="1"/>
</dbReference>
<protein>
    <submittedName>
        <fullName evidence="2">Uncharacterized protein</fullName>
    </submittedName>
</protein>
<feature type="region of interest" description="Disordered" evidence="1">
    <location>
        <begin position="112"/>
        <end position="143"/>
    </location>
</feature>
<comment type="caution">
    <text evidence="2">The sequence shown here is derived from an EMBL/GenBank/DDBJ whole genome shotgun (WGS) entry which is preliminary data.</text>
</comment>
<feature type="region of interest" description="Disordered" evidence="1">
    <location>
        <begin position="1"/>
        <end position="78"/>
    </location>
</feature>
<dbReference type="AlphaFoldDB" id="D3B2P4"/>
<feature type="compositionally biased region" description="Polar residues" evidence="1">
    <location>
        <begin position="1"/>
        <end position="10"/>
    </location>
</feature>
<dbReference type="InParanoid" id="D3B2P4"/>
<dbReference type="Proteomes" id="UP000001396">
    <property type="component" value="Unassembled WGS sequence"/>
</dbReference>
<dbReference type="PANTHER" id="PTHR34726">
    <property type="entry name" value="GBP DOMAIN-CONTAINING PROTEIN"/>
    <property type="match status" value="1"/>
</dbReference>
<dbReference type="EMBL" id="ADBJ01000010">
    <property type="protein sequence ID" value="EFA83592.1"/>
    <property type="molecule type" value="Genomic_DNA"/>
</dbReference>
<feature type="compositionally biased region" description="Polar residues" evidence="1">
    <location>
        <begin position="18"/>
        <end position="31"/>
    </location>
</feature>
<accession>D3B2P4</accession>
<keyword evidence="3" id="KW-1185">Reference proteome</keyword>